<gene>
    <name evidence="1" type="ORF">IG616_11075</name>
</gene>
<protein>
    <recommendedName>
        <fullName evidence="3">mRNA interferase HicA</fullName>
    </recommendedName>
</protein>
<comment type="caution">
    <text evidence="1">The sequence shown here is derived from an EMBL/GenBank/DDBJ whole genome shotgun (WGS) entry which is preliminary data.</text>
</comment>
<evidence type="ECO:0000313" key="1">
    <source>
        <dbReference type="EMBL" id="MBD8892094.1"/>
    </source>
</evidence>
<evidence type="ECO:0000313" key="2">
    <source>
        <dbReference type="Proteomes" id="UP000632063"/>
    </source>
</evidence>
<dbReference type="Proteomes" id="UP000632063">
    <property type="component" value="Unassembled WGS sequence"/>
</dbReference>
<accession>A0ABR9CNB7</accession>
<keyword evidence="2" id="KW-1185">Reference proteome</keyword>
<organism evidence="1 2">
    <name type="scientific">Roseibium litorale</name>
    <dbReference type="NCBI Taxonomy" id="2803841"/>
    <lineage>
        <taxon>Bacteria</taxon>
        <taxon>Pseudomonadati</taxon>
        <taxon>Pseudomonadota</taxon>
        <taxon>Alphaproteobacteria</taxon>
        <taxon>Hyphomicrobiales</taxon>
        <taxon>Stappiaceae</taxon>
        <taxon>Roseibium</taxon>
    </lineage>
</organism>
<name>A0ABR9CNB7_9HYPH</name>
<evidence type="ECO:0008006" key="3">
    <source>
        <dbReference type="Google" id="ProtNLM"/>
    </source>
</evidence>
<dbReference type="RefSeq" id="WP_192148217.1">
    <property type="nucleotide sequence ID" value="NZ_JACYXI010000006.1"/>
</dbReference>
<reference evidence="2" key="1">
    <citation type="submission" date="2020-09" db="EMBL/GenBank/DDBJ databases">
        <title>The genome sequence of strain Labrenzia suaedae 4C16A.</title>
        <authorList>
            <person name="Liu Y."/>
        </authorList>
    </citation>
    <scope>NUCLEOTIDE SEQUENCE [LARGE SCALE GENOMIC DNA]</scope>
    <source>
        <strain evidence="2">4C16A</strain>
    </source>
</reference>
<reference evidence="1 2" key="2">
    <citation type="journal article" date="2021" name="Int. J. Syst. Evol. Microbiol.">
        <title>Roseibium litorale sp. nov., isolated from a tidal flat sediment and proposal for the reclassification of Labrenzia polysiphoniae as Roseibium polysiphoniae comb. nov.</title>
        <authorList>
            <person name="Liu Y."/>
            <person name="Pei T."/>
            <person name="Du J."/>
            <person name="Chao M."/>
            <person name="Deng M.R."/>
            <person name="Zhu H."/>
        </authorList>
    </citation>
    <scope>NUCLEOTIDE SEQUENCE [LARGE SCALE GENOMIC DNA]</scope>
    <source>
        <strain evidence="1 2">4C16A</strain>
    </source>
</reference>
<dbReference type="EMBL" id="JACYXI010000006">
    <property type="protein sequence ID" value="MBD8892094.1"/>
    <property type="molecule type" value="Genomic_DNA"/>
</dbReference>
<proteinExistence type="predicted"/>
<sequence>MPTRMQFFRDLRKEAALLGRDVLVDTRKGKGSHYRVTVGSRTTTVPEKITPLMAKIIRKQLGLD</sequence>